<proteinExistence type="predicted"/>
<organism evidence="1 2">
    <name type="scientific">Blattamonas nauphoetae</name>
    <dbReference type="NCBI Taxonomy" id="2049346"/>
    <lineage>
        <taxon>Eukaryota</taxon>
        <taxon>Metamonada</taxon>
        <taxon>Preaxostyla</taxon>
        <taxon>Oxymonadida</taxon>
        <taxon>Blattamonas</taxon>
    </lineage>
</organism>
<protein>
    <submittedName>
        <fullName evidence="1">Uncharacterized protein</fullName>
    </submittedName>
</protein>
<dbReference type="Proteomes" id="UP001281761">
    <property type="component" value="Unassembled WGS sequence"/>
</dbReference>
<keyword evidence="2" id="KW-1185">Reference proteome</keyword>
<reference evidence="1 2" key="1">
    <citation type="journal article" date="2022" name="bioRxiv">
        <title>Genomics of Preaxostyla Flagellates Illuminates Evolutionary Transitions and the Path Towards Mitochondrial Loss.</title>
        <authorList>
            <person name="Novak L.V.F."/>
            <person name="Treitli S.C."/>
            <person name="Pyrih J."/>
            <person name="Halakuc P."/>
            <person name="Pipaliya S.V."/>
            <person name="Vacek V."/>
            <person name="Brzon O."/>
            <person name="Soukal P."/>
            <person name="Eme L."/>
            <person name="Dacks J.B."/>
            <person name="Karnkowska A."/>
            <person name="Elias M."/>
            <person name="Hampl V."/>
        </authorList>
    </citation>
    <scope>NUCLEOTIDE SEQUENCE [LARGE SCALE GENOMIC DNA]</scope>
    <source>
        <strain evidence="1">NAU3</strain>
        <tissue evidence="1">Gut</tissue>
    </source>
</reference>
<sequence>MIATLSINRGTASGLKILRIKHNSTRRILAGSIGRHLLTLEVQDSSCMIGTLRVSEGCRRCALISLFDHDEQSPAPYTIPS</sequence>
<comment type="caution">
    <text evidence="1">The sequence shown here is derived from an EMBL/GenBank/DDBJ whole genome shotgun (WGS) entry which is preliminary data.</text>
</comment>
<gene>
    <name evidence="1" type="ORF">BLNAU_17428</name>
</gene>
<dbReference type="EMBL" id="JARBJD010000194">
    <property type="protein sequence ID" value="KAK2947676.1"/>
    <property type="molecule type" value="Genomic_DNA"/>
</dbReference>
<evidence type="ECO:0000313" key="2">
    <source>
        <dbReference type="Proteomes" id="UP001281761"/>
    </source>
</evidence>
<evidence type="ECO:0000313" key="1">
    <source>
        <dbReference type="EMBL" id="KAK2947676.1"/>
    </source>
</evidence>
<name>A0ABQ9X7B2_9EUKA</name>
<accession>A0ABQ9X7B2</accession>